<evidence type="ECO:0000256" key="5">
    <source>
        <dbReference type="ARBA" id="ARBA00023124"/>
    </source>
</evidence>
<keyword evidence="3" id="KW-0227">DNA damage</keyword>
<evidence type="ECO:0000256" key="7">
    <source>
        <dbReference type="ARBA" id="ARBA00023239"/>
    </source>
</evidence>
<evidence type="ECO:0000256" key="2">
    <source>
        <dbReference type="ARBA" id="ARBA00022670"/>
    </source>
</evidence>
<name>A0ABD5QHP7_9EURY</name>
<dbReference type="AlphaFoldDB" id="A0ABD5QHP7"/>
<dbReference type="PANTHER" id="PTHR13604:SF0">
    <property type="entry name" value="ABASIC SITE PROCESSING PROTEIN HMCES"/>
    <property type="match status" value="1"/>
</dbReference>
<sequence length="221" mass="25076">MPATDLEDRFGAKIATGREYTHRYNIAPGDRLEVITNDAPDAIDQYHWGLIPEWADDPDDGLINARSETADEKRTFRDAWESRPCLVLSSGFYEWHARNGGPKQPYRIFREDGPAFAMAGLWDEWEHGSETRSCVTILTTEPNDLMESIHDRMPVVLSKDSESEWLSADPDTRKDLCQPYPENDLDAYEISTRVNNPTNDDPSVIEPLDHDQTGLGEFSSS</sequence>
<evidence type="ECO:0000256" key="4">
    <source>
        <dbReference type="ARBA" id="ARBA00022801"/>
    </source>
</evidence>
<feature type="compositionally biased region" description="Polar residues" evidence="8">
    <location>
        <begin position="192"/>
        <end position="201"/>
    </location>
</feature>
<dbReference type="GO" id="GO:0003677">
    <property type="term" value="F:DNA binding"/>
    <property type="evidence" value="ECO:0007669"/>
    <property type="project" value="UniProtKB-KW"/>
</dbReference>
<dbReference type="SUPFAM" id="SSF143081">
    <property type="entry name" value="BB1717-like"/>
    <property type="match status" value="1"/>
</dbReference>
<dbReference type="InterPro" id="IPR036590">
    <property type="entry name" value="SRAP-like"/>
</dbReference>
<keyword evidence="10" id="KW-1185">Reference proteome</keyword>
<gene>
    <name evidence="9" type="ORF">ACFPFO_15205</name>
</gene>
<evidence type="ECO:0000256" key="8">
    <source>
        <dbReference type="SAM" id="MobiDB-lite"/>
    </source>
</evidence>
<dbReference type="GO" id="GO:0006508">
    <property type="term" value="P:proteolysis"/>
    <property type="evidence" value="ECO:0007669"/>
    <property type="project" value="UniProtKB-KW"/>
</dbReference>
<keyword evidence="4 9" id="KW-0378">Hydrolase</keyword>
<feature type="region of interest" description="Disordered" evidence="8">
    <location>
        <begin position="161"/>
        <end position="221"/>
    </location>
</feature>
<dbReference type="GO" id="GO:0008233">
    <property type="term" value="F:peptidase activity"/>
    <property type="evidence" value="ECO:0007669"/>
    <property type="project" value="UniProtKB-KW"/>
</dbReference>
<dbReference type="InterPro" id="IPR003738">
    <property type="entry name" value="SRAP"/>
</dbReference>
<dbReference type="PANTHER" id="PTHR13604">
    <property type="entry name" value="DC12-RELATED"/>
    <property type="match status" value="1"/>
</dbReference>
<keyword evidence="5" id="KW-0190">Covalent protein-DNA linkage</keyword>
<proteinExistence type="inferred from homology"/>
<dbReference type="EC" id="3.4.-.-" evidence="9"/>
<evidence type="ECO:0000256" key="1">
    <source>
        <dbReference type="ARBA" id="ARBA00008136"/>
    </source>
</evidence>
<dbReference type="EMBL" id="JBHSJG010000040">
    <property type="protein sequence ID" value="MFC4989089.1"/>
    <property type="molecule type" value="Genomic_DNA"/>
</dbReference>
<dbReference type="Pfam" id="PF02586">
    <property type="entry name" value="SRAP"/>
    <property type="match status" value="1"/>
</dbReference>
<evidence type="ECO:0000256" key="6">
    <source>
        <dbReference type="ARBA" id="ARBA00023125"/>
    </source>
</evidence>
<dbReference type="Gene3D" id="3.90.1680.10">
    <property type="entry name" value="SOS response associated peptidase-like"/>
    <property type="match status" value="1"/>
</dbReference>
<reference evidence="9 10" key="1">
    <citation type="journal article" date="2019" name="Int. J. Syst. Evol. Microbiol.">
        <title>The Global Catalogue of Microorganisms (GCM) 10K type strain sequencing project: providing services to taxonomists for standard genome sequencing and annotation.</title>
        <authorList>
            <consortium name="The Broad Institute Genomics Platform"/>
            <consortium name="The Broad Institute Genome Sequencing Center for Infectious Disease"/>
            <person name="Wu L."/>
            <person name="Ma J."/>
        </authorList>
    </citation>
    <scope>NUCLEOTIDE SEQUENCE [LARGE SCALE GENOMIC DNA]</scope>
    <source>
        <strain evidence="9 10">CGMCC 1.15824</strain>
    </source>
</reference>
<dbReference type="GO" id="GO:0016829">
    <property type="term" value="F:lyase activity"/>
    <property type="evidence" value="ECO:0007669"/>
    <property type="project" value="UniProtKB-KW"/>
</dbReference>
<accession>A0ABD5QHP7</accession>
<comment type="caution">
    <text evidence="9">The sequence shown here is derived from an EMBL/GenBank/DDBJ whole genome shotgun (WGS) entry which is preliminary data.</text>
</comment>
<dbReference type="RefSeq" id="WP_224829079.1">
    <property type="nucleotide sequence ID" value="NZ_JAIVEF010000014.1"/>
</dbReference>
<dbReference type="Proteomes" id="UP001595925">
    <property type="component" value="Unassembled WGS sequence"/>
</dbReference>
<evidence type="ECO:0000256" key="3">
    <source>
        <dbReference type="ARBA" id="ARBA00022763"/>
    </source>
</evidence>
<keyword evidence="2" id="KW-0645">Protease</keyword>
<protein>
    <submittedName>
        <fullName evidence="9">SOS response-associated peptidase</fullName>
        <ecNumber evidence="9">3.4.-.-</ecNumber>
    </submittedName>
</protein>
<evidence type="ECO:0000313" key="10">
    <source>
        <dbReference type="Proteomes" id="UP001595925"/>
    </source>
</evidence>
<dbReference type="GO" id="GO:0006974">
    <property type="term" value="P:DNA damage response"/>
    <property type="evidence" value="ECO:0007669"/>
    <property type="project" value="UniProtKB-KW"/>
</dbReference>
<comment type="similarity">
    <text evidence="1">Belongs to the SOS response-associated peptidase family.</text>
</comment>
<evidence type="ECO:0000313" key="9">
    <source>
        <dbReference type="EMBL" id="MFC4989089.1"/>
    </source>
</evidence>
<organism evidence="9 10">
    <name type="scientific">Saliphagus infecundisoli</name>
    <dbReference type="NCBI Taxonomy" id="1849069"/>
    <lineage>
        <taxon>Archaea</taxon>
        <taxon>Methanobacteriati</taxon>
        <taxon>Methanobacteriota</taxon>
        <taxon>Stenosarchaea group</taxon>
        <taxon>Halobacteria</taxon>
        <taxon>Halobacteriales</taxon>
        <taxon>Natrialbaceae</taxon>
        <taxon>Saliphagus</taxon>
    </lineage>
</organism>
<keyword evidence="7" id="KW-0456">Lyase</keyword>
<keyword evidence="6" id="KW-0238">DNA-binding</keyword>